<dbReference type="STRING" id="6412.T1FSU2"/>
<feature type="region of interest" description="Disordered" evidence="1">
    <location>
        <begin position="455"/>
        <end position="497"/>
    </location>
</feature>
<organism evidence="4 5">
    <name type="scientific">Helobdella robusta</name>
    <name type="common">Californian leech</name>
    <dbReference type="NCBI Taxonomy" id="6412"/>
    <lineage>
        <taxon>Eukaryota</taxon>
        <taxon>Metazoa</taxon>
        <taxon>Spiralia</taxon>
        <taxon>Lophotrochozoa</taxon>
        <taxon>Annelida</taxon>
        <taxon>Clitellata</taxon>
        <taxon>Hirudinea</taxon>
        <taxon>Rhynchobdellida</taxon>
        <taxon>Glossiphoniidae</taxon>
        <taxon>Helobdella</taxon>
    </lineage>
</organism>
<gene>
    <name evidence="4" type="primary">20211889</name>
    <name evidence="3" type="ORF">HELRODRAFT_191278</name>
</gene>
<feature type="compositionally biased region" description="Low complexity" evidence="1">
    <location>
        <begin position="1182"/>
        <end position="1192"/>
    </location>
</feature>
<feature type="compositionally biased region" description="Low complexity" evidence="1">
    <location>
        <begin position="622"/>
        <end position="632"/>
    </location>
</feature>
<feature type="compositionally biased region" description="Low complexity" evidence="1">
    <location>
        <begin position="483"/>
        <end position="497"/>
    </location>
</feature>
<dbReference type="GO" id="GO:0007052">
    <property type="term" value="P:mitotic spindle organization"/>
    <property type="evidence" value="ECO:0000318"/>
    <property type="project" value="GO_Central"/>
</dbReference>
<sequence>MWDKSVNINNASTTGGGTVGLTSGRQFVVKFHERILKSLKRISDSDKISDKVACLKASLNIETLTITVDSVEPSNINNNCINNNSNNTHYINYLLSSNASCLGEFFIPCQIEPCSEQSHNDEYLNSMMMLFNDNANNISNALKNYLKSSNNNNNNNNNACTMHAELIHPDNSFNLTPINPIEFFPTALLKSFMGPQNVGAVRRESKSGFLVLDDKQRLNLLLSLDNVMINSKSPLAGIWINGVDTYDDPYVWACLFRYVYIVNCPKASDGNNSNVKNISGLSNSNRNFLVVFFPPLQNNPEFCRCSYSNDHPNFTLIAGQETVTIDYLTTGKDHTMKLSSNKVAIRRFDAFVNVLNQMKPSVPCQSNLASTRPLANPPTNQNQNNESCNLNVDDSFVRNELLIQRNMVFGNYDESLIALPAVKEDVTRPPQQQTQFLQHQQLNFPQQPQLRRQLDQLQPPQQSYVVPSKPGTSQHPSTASNEQQTSAAQNFQQQQLQLHQQQFNNKPLNQTSKKQIAAKRQQQQQQNNSQSSTPPPSRPSTFRQTPQFGDSSQPTNDSPRTTTQKLPSKSAKNLQQSKPKTTAKLHCTDRAQQQLQQEQATLEQSSSSPDSGVNMPEFNYKSQPDFQQQQHFQQQQLFMLQQQQLVSLQQQQSHPQNFPTFTNPPNPRDYKKQVSSDSNASKETDQIQIIPNYLQQFPTQQQHFLSPSQHQQHVAVASNTTFAPTAATLQQHPQFLATSPQQLLAAVTDLQVTAAQQQMNLLATTQQQQNLLLATPQQNQLLTTQQQQQQLTPVQQQLPQQTTPQQIVFTQQPQQLQLTPQQQQQLLQPQFQLQPQLLQPQQQFKPQANMWIPQEILLLLARQDAELRSLKLELEALKQEKSQISSGLSNTNNNINNNNNTNNSNNKDLQANNINSNVGRGNNGNVENSSSNNVNVNNKNILSSGSSNSNKNTKQHRTSLPDDHLQQQQQLHQQHQRILSYETSKRDRGSLDSFIQFNQQQQQHLQQPKPQQKPQKFFQQQQQQHPRQQKSTKQQLQKQQPAQKQQQPANNNKNIFTDSNNNDNDDDDDDDNVHDYSLPDLTVTQFEVQRTLVSPVFPEMPDFSEWCNNCNDTGIMDTCTQSNLPAATTAAATTVARPNNITDGKGDCEDGNIVYKDIIEKVQKMLVQNKTAKDANVRVDSRASSSSSSSKSPHQDPPIQSNQGMLQRHQQRHPQRQNLMNHRNDDEDEDDDDGSSSSDDDNEEDEDDEEIRIDRKLDFEEMTRRQLKEIGIDVDQIDLAKQTSSTLDISMYLPSVNHKSILQMGRSYTYDDSDDEEIKGLGDTPHHRHHQQQQQIRNRQPPKFLSSSSTPSDVSLQMDSLAMKYLKDEELACLARVNKSSRTKNVPDCSKAMKKALKMGNRASGAKNHNVRKMENEKKKLEEADTTLPNKMLDIESLKELPKLL</sequence>
<feature type="compositionally biased region" description="Low complexity" evidence="1">
    <location>
        <begin position="520"/>
        <end position="532"/>
    </location>
</feature>
<feature type="region of interest" description="Disordered" evidence="1">
    <location>
        <begin position="509"/>
        <end position="632"/>
    </location>
</feature>
<feature type="region of interest" description="Disordered" evidence="1">
    <location>
        <begin position="1312"/>
        <end position="1353"/>
    </location>
</feature>
<feature type="domain" description="STIL N-terminal" evidence="2">
    <location>
        <begin position="103"/>
        <end position="326"/>
    </location>
</feature>
<dbReference type="HOGENOM" id="CLU_251637_0_0_1"/>
<dbReference type="PANTHER" id="PTHR15128">
    <property type="entry name" value="TAL1 SCL INTERRUPTING LOCUS"/>
    <property type="match status" value="1"/>
</dbReference>
<dbReference type="RefSeq" id="XP_009015099.1">
    <property type="nucleotide sequence ID" value="XM_009016851.1"/>
</dbReference>
<feature type="compositionally biased region" description="Basic and acidic residues" evidence="1">
    <location>
        <begin position="668"/>
        <end position="683"/>
    </location>
</feature>
<feature type="compositionally biased region" description="Low complexity" evidence="1">
    <location>
        <begin position="889"/>
        <end position="952"/>
    </location>
</feature>
<dbReference type="GO" id="GO:0071539">
    <property type="term" value="P:protein localization to centrosome"/>
    <property type="evidence" value="ECO:0000318"/>
    <property type="project" value="GO_Central"/>
</dbReference>
<dbReference type="GO" id="GO:0007224">
    <property type="term" value="P:smoothened signaling pathway"/>
    <property type="evidence" value="ECO:0000318"/>
    <property type="project" value="GO_Central"/>
</dbReference>
<dbReference type="GO" id="GO:0005815">
    <property type="term" value="C:microtubule organizing center"/>
    <property type="evidence" value="ECO:0000318"/>
    <property type="project" value="GO_Central"/>
</dbReference>
<feature type="region of interest" description="Disordered" evidence="1">
    <location>
        <begin position="1173"/>
        <end position="1256"/>
    </location>
</feature>
<feature type="compositionally biased region" description="Low complexity" evidence="1">
    <location>
        <begin position="1332"/>
        <end position="1353"/>
    </location>
</feature>
<dbReference type="Proteomes" id="UP000015101">
    <property type="component" value="Unassembled WGS sequence"/>
</dbReference>
<feature type="compositionally biased region" description="Low complexity" evidence="1">
    <location>
        <begin position="648"/>
        <end position="661"/>
    </location>
</feature>
<reference evidence="3 5" key="2">
    <citation type="journal article" date="2013" name="Nature">
        <title>Insights into bilaterian evolution from three spiralian genomes.</title>
        <authorList>
            <person name="Simakov O."/>
            <person name="Marletaz F."/>
            <person name="Cho S.J."/>
            <person name="Edsinger-Gonzales E."/>
            <person name="Havlak P."/>
            <person name="Hellsten U."/>
            <person name="Kuo D.H."/>
            <person name="Larsson T."/>
            <person name="Lv J."/>
            <person name="Arendt D."/>
            <person name="Savage R."/>
            <person name="Osoegawa K."/>
            <person name="de Jong P."/>
            <person name="Grimwood J."/>
            <person name="Chapman J.A."/>
            <person name="Shapiro H."/>
            <person name="Aerts A."/>
            <person name="Otillar R.P."/>
            <person name="Terry A.Y."/>
            <person name="Boore J.L."/>
            <person name="Grigoriev I.V."/>
            <person name="Lindberg D.R."/>
            <person name="Seaver E.C."/>
            <person name="Weisblat D.A."/>
            <person name="Putnam N.H."/>
            <person name="Rokhsar D.S."/>
        </authorList>
    </citation>
    <scope>NUCLEOTIDE SEQUENCE</scope>
</reference>
<feature type="compositionally biased region" description="Acidic residues" evidence="1">
    <location>
        <begin position="1063"/>
        <end position="1072"/>
    </location>
</feature>
<dbReference type="OMA" id="NTHYINY"/>
<feature type="region of interest" description="Disordered" evidence="1">
    <location>
        <begin position="648"/>
        <end position="683"/>
    </location>
</feature>
<dbReference type="GeneID" id="20211889"/>
<feature type="compositionally biased region" description="Polar residues" evidence="1">
    <location>
        <begin position="470"/>
        <end position="482"/>
    </location>
</feature>
<reference evidence="5" key="1">
    <citation type="submission" date="2012-12" db="EMBL/GenBank/DDBJ databases">
        <authorList>
            <person name="Hellsten U."/>
            <person name="Grimwood J."/>
            <person name="Chapman J.A."/>
            <person name="Shapiro H."/>
            <person name="Aerts A."/>
            <person name="Otillar R.P."/>
            <person name="Terry A.Y."/>
            <person name="Boore J.L."/>
            <person name="Simakov O."/>
            <person name="Marletaz F."/>
            <person name="Cho S.-J."/>
            <person name="Edsinger-Gonzales E."/>
            <person name="Havlak P."/>
            <person name="Kuo D.-H."/>
            <person name="Larsson T."/>
            <person name="Lv J."/>
            <person name="Arendt D."/>
            <person name="Savage R."/>
            <person name="Osoegawa K."/>
            <person name="de Jong P."/>
            <person name="Lindberg D.R."/>
            <person name="Seaver E.C."/>
            <person name="Weisblat D.A."/>
            <person name="Putnam N.H."/>
            <person name="Grigoriev I.V."/>
            <person name="Rokhsar D.S."/>
        </authorList>
    </citation>
    <scope>NUCLEOTIDE SEQUENCE</scope>
</reference>
<dbReference type="OrthoDB" id="76173at2759"/>
<reference evidence="4" key="3">
    <citation type="submission" date="2015-06" db="UniProtKB">
        <authorList>
            <consortium name="EnsemblMetazoa"/>
        </authorList>
    </citation>
    <scope>IDENTIFICATION</scope>
</reference>
<dbReference type="InterPro" id="IPR057731">
    <property type="entry name" value="STIL_N"/>
</dbReference>
<dbReference type="EMBL" id="AMQM01003758">
    <property type="status" value="NOT_ANNOTATED_CDS"/>
    <property type="molecule type" value="Genomic_DNA"/>
</dbReference>
<accession>T1FSU2</accession>
<feature type="region of interest" description="Disordered" evidence="1">
    <location>
        <begin position="998"/>
        <end position="1078"/>
    </location>
</feature>
<dbReference type="InterPro" id="IPR026123">
    <property type="entry name" value="STIL"/>
</dbReference>
<evidence type="ECO:0000313" key="5">
    <source>
        <dbReference type="Proteomes" id="UP000015101"/>
    </source>
</evidence>
<feature type="compositionally biased region" description="Low complexity" evidence="1">
    <location>
        <begin position="591"/>
        <end position="608"/>
    </location>
</feature>
<feature type="compositionally biased region" description="Polar residues" evidence="1">
    <location>
        <begin position="547"/>
        <end position="580"/>
    </location>
</feature>
<feature type="region of interest" description="Disordered" evidence="1">
    <location>
        <begin position="882"/>
        <end position="978"/>
    </location>
</feature>
<evidence type="ECO:0000259" key="2">
    <source>
        <dbReference type="Pfam" id="PF15253"/>
    </source>
</evidence>
<evidence type="ECO:0000313" key="3">
    <source>
        <dbReference type="EMBL" id="ESO07003.1"/>
    </source>
</evidence>
<dbReference type="PANTHER" id="PTHR15128:SF0">
    <property type="entry name" value="SCL-INTERRUPTING LOCUS PROTEIN"/>
    <property type="match status" value="1"/>
</dbReference>
<protein>
    <recommendedName>
        <fullName evidence="2">STIL N-terminal domain-containing protein</fullName>
    </recommendedName>
</protein>
<dbReference type="Pfam" id="PF15253">
    <property type="entry name" value="STIL_N"/>
    <property type="match status" value="1"/>
</dbReference>
<feature type="compositionally biased region" description="Low complexity" evidence="1">
    <location>
        <begin position="998"/>
        <end position="1062"/>
    </location>
</feature>
<name>T1FSU2_HELRO</name>
<dbReference type="InParanoid" id="T1FSU2"/>
<feature type="compositionally biased region" description="Acidic residues" evidence="1">
    <location>
        <begin position="1226"/>
        <end position="1251"/>
    </location>
</feature>
<dbReference type="CTD" id="20211889"/>
<feature type="region of interest" description="Disordered" evidence="1">
    <location>
        <begin position="366"/>
        <end position="387"/>
    </location>
</feature>
<keyword evidence="5" id="KW-1185">Reference proteome</keyword>
<dbReference type="EnsemblMetazoa" id="HelroT191278">
    <property type="protein sequence ID" value="HelroP191278"/>
    <property type="gene ID" value="HelroG191278"/>
</dbReference>
<dbReference type="GO" id="GO:0031023">
    <property type="term" value="P:microtubule organizing center organization"/>
    <property type="evidence" value="ECO:0000318"/>
    <property type="project" value="GO_Central"/>
</dbReference>
<proteinExistence type="predicted"/>
<evidence type="ECO:0000256" key="1">
    <source>
        <dbReference type="SAM" id="MobiDB-lite"/>
    </source>
</evidence>
<dbReference type="EMBL" id="KB096275">
    <property type="protein sequence ID" value="ESO07003.1"/>
    <property type="molecule type" value="Genomic_DNA"/>
</dbReference>
<evidence type="ECO:0000313" key="4">
    <source>
        <dbReference type="EnsemblMetazoa" id="HelroP191278"/>
    </source>
</evidence>
<dbReference type="KEGG" id="hro:HELRODRAFT_191278"/>